<keyword evidence="3" id="KW-1185">Reference proteome</keyword>
<keyword evidence="1" id="KW-0472">Membrane</keyword>
<comment type="caution">
    <text evidence="2">The sequence shown here is derived from an EMBL/GenBank/DDBJ whole genome shotgun (WGS) entry which is preliminary data.</text>
</comment>
<organism evidence="2 3">
    <name type="scientific">Choanephora cucurbitarum</name>
    <dbReference type="NCBI Taxonomy" id="101091"/>
    <lineage>
        <taxon>Eukaryota</taxon>
        <taxon>Fungi</taxon>
        <taxon>Fungi incertae sedis</taxon>
        <taxon>Mucoromycota</taxon>
        <taxon>Mucoromycotina</taxon>
        <taxon>Mucoromycetes</taxon>
        <taxon>Mucorales</taxon>
        <taxon>Mucorineae</taxon>
        <taxon>Choanephoraceae</taxon>
        <taxon>Choanephoroideae</taxon>
        <taxon>Choanephora</taxon>
    </lineage>
</organism>
<reference evidence="2 3" key="1">
    <citation type="submission" date="2016-03" db="EMBL/GenBank/DDBJ databases">
        <title>Choanephora cucurbitarum.</title>
        <authorList>
            <person name="Min B."/>
            <person name="Park H."/>
            <person name="Park J.-H."/>
            <person name="Shin H.-D."/>
            <person name="Choi I.-G."/>
        </authorList>
    </citation>
    <scope>NUCLEOTIDE SEQUENCE [LARGE SCALE GENOMIC DNA]</scope>
    <source>
        <strain evidence="2 3">KUS-F28377</strain>
    </source>
</reference>
<dbReference type="EMBL" id="LUGH01000050">
    <property type="protein sequence ID" value="OBZ90409.1"/>
    <property type="molecule type" value="Genomic_DNA"/>
</dbReference>
<evidence type="ECO:0000256" key="1">
    <source>
        <dbReference type="SAM" id="Phobius"/>
    </source>
</evidence>
<accession>A0A1C7NNF9</accession>
<dbReference type="InParanoid" id="A0A1C7NNF9"/>
<dbReference type="AlphaFoldDB" id="A0A1C7NNF9"/>
<gene>
    <name evidence="2" type="ORF">A0J61_01544</name>
</gene>
<sequence length="119" mass="14065">MIPVLLREKKKAVINTASYMTVGTLTVISISSLFLLFMLISLVDDLVRVLTPKYLLDWTMVISHISAQLTHFAEWEKNKRAFWYSEDHPIYHQDKFHELISTVTNYMNAYVERKRRDTK</sequence>
<feature type="transmembrane region" description="Helical" evidence="1">
    <location>
        <begin position="21"/>
        <end position="43"/>
    </location>
</feature>
<evidence type="ECO:0000313" key="3">
    <source>
        <dbReference type="Proteomes" id="UP000093000"/>
    </source>
</evidence>
<protein>
    <submittedName>
        <fullName evidence="2">Uncharacterized protein</fullName>
    </submittedName>
</protein>
<dbReference type="Proteomes" id="UP000093000">
    <property type="component" value="Unassembled WGS sequence"/>
</dbReference>
<dbReference type="OrthoDB" id="2275136at2759"/>
<name>A0A1C7NNF9_9FUNG</name>
<keyword evidence="1" id="KW-0812">Transmembrane</keyword>
<keyword evidence="1" id="KW-1133">Transmembrane helix</keyword>
<evidence type="ECO:0000313" key="2">
    <source>
        <dbReference type="EMBL" id="OBZ90409.1"/>
    </source>
</evidence>
<proteinExistence type="predicted"/>